<keyword evidence="8" id="KW-1185">Reference proteome</keyword>
<keyword evidence="4" id="KW-0175">Coiled coil</keyword>
<dbReference type="Pfam" id="PF06584">
    <property type="entry name" value="DIRP"/>
    <property type="match status" value="1"/>
</dbReference>
<feature type="region of interest" description="Disordered" evidence="5">
    <location>
        <begin position="1"/>
        <end position="40"/>
    </location>
</feature>
<dbReference type="AlphaFoldDB" id="A0A1D2MC05"/>
<dbReference type="EMBL" id="LJIJ01001927">
    <property type="protein sequence ID" value="ODM90515.1"/>
    <property type="molecule type" value="Genomic_DNA"/>
</dbReference>
<comment type="similarity">
    <text evidence="2">Belongs to the lin-9 family.</text>
</comment>
<gene>
    <name evidence="7" type="ORF">Ocin01_16167</name>
</gene>
<feature type="compositionally biased region" description="Basic and acidic residues" evidence="5">
    <location>
        <begin position="1"/>
        <end position="33"/>
    </location>
</feature>
<dbReference type="Proteomes" id="UP000094527">
    <property type="component" value="Unassembled WGS sequence"/>
</dbReference>
<dbReference type="GO" id="GO:0006351">
    <property type="term" value="P:DNA-templated transcription"/>
    <property type="evidence" value="ECO:0007669"/>
    <property type="project" value="InterPro"/>
</dbReference>
<evidence type="ECO:0000256" key="4">
    <source>
        <dbReference type="SAM" id="Coils"/>
    </source>
</evidence>
<keyword evidence="3" id="KW-0539">Nucleus</keyword>
<comment type="caution">
    <text evidence="7">The sequence shown here is derived from an EMBL/GenBank/DDBJ whole genome shotgun (WGS) entry which is preliminary data.</text>
</comment>
<dbReference type="InterPro" id="IPR033471">
    <property type="entry name" value="DIRP"/>
</dbReference>
<evidence type="ECO:0000256" key="5">
    <source>
        <dbReference type="SAM" id="MobiDB-lite"/>
    </source>
</evidence>
<dbReference type="Pfam" id="PF19438">
    <property type="entry name" value="LIN9_C"/>
    <property type="match status" value="1"/>
</dbReference>
<dbReference type="InterPro" id="IPR010561">
    <property type="entry name" value="LIN-9/ALY1"/>
</dbReference>
<dbReference type="GO" id="GO:0005654">
    <property type="term" value="C:nucleoplasm"/>
    <property type="evidence" value="ECO:0007669"/>
    <property type="project" value="TreeGrafter"/>
</dbReference>
<dbReference type="OrthoDB" id="2339771at2759"/>
<dbReference type="GO" id="GO:0003677">
    <property type="term" value="F:DNA binding"/>
    <property type="evidence" value="ECO:0007669"/>
    <property type="project" value="TreeGrafter"/>
</dbReference>
<dbReference type="SMART" id="SM01135">
    <property type="entry name" value="DIRP"/>
    <property type="match status" value="1"/>
</dbReference>
<name>A0A1D2MC05_ORCCI</name>
<evidence type="ECO:0000259" key="6">
    <source>
        <dbReference type="SMART" id="SM01135"/>
    </source>
</evidence>
<evidence type="ECO:0000256" key="3">
    <source>
        <dbReference type="ARBA" id="ARBA00023242"/>
    </source>
</evidence>
<dbReference type="PANTHER" id="PTHR21689">
    <property type="entry name" value="LIN-9"/>
    <property type="match status" value="1"/>
</dbReference>
<proteinExistence type="inferred from homology"/>
<comment type="subcellular location">
    <subcellularLocation>
        <location evidence="1">Nucleus</location>
    </subcellularLocation>
</comment>
<evidence type="ECO:0000256" key="2">
    <source>
        <dbReference type="ARBA" id="ARBA00006732"/>
    </source>
</evidence>
<accession>A0A1D2MC05</accession>
<feature type="domain" description="DIRP" evidence="6">
    <location>
        <begin position="128"/>
        <end position="220"/>
    </location>
</feature>
<dbReference type="GO" id="GO:0051726">
    <property type="term" value="P:regulation of cell cycle"/>
    <property type="evidence" value="ECO:0007669"/>
    <property type="project" value="TreeGrafter"/>
</dbReference>
<evidence type="ECO:0000256" key="1">
    <source>
        <dbReference type="ARBA" id="ARBA00004123"/>
    </source>
</evidence>
<dbReference type="PANTHER" id="PTHR21689:SF2">
    <property type="entry name" value="PROTEIN LIN-9 HOMOLOG"/>
    <property type="match status" value="1"/>
</dbReference>
<protein>
    <submittedName>
        <fullName evidence="7">Protein lin-9</fullName>
    </submittedName>
</protein>
<organism evidence="7 8">
    <name type="scientific">Orchesella cincta</name>
    <name type="common">Springtail</name>
    <name type="synonym">Podura cincta</name>
    <dbReference type="NCBI Taxonomy" id="48709"/>
    <lineage>
        <taxon>Eukaryota</taxon>
        <taxon>Metazoa</taxon>
        <taxon>Ecdysozoa</taxon>
        <taxon>Arthropoda</taxon>
        <taxon>Hexapoda</taxon>
        <taxon>Collembola</taxon>
        <taxon>Entomobryomorpha</taxon>
        <taxon>Entomobryoidea</taxon>
        <taxon>Orchesellidae</taxon>
        <taxon>Orchesellinae</taxon>
        <taxon>Orchesella</taxon>
    </lineage>
</organism>
<evidence type="ECO:0000313" key="8">
    <source>
        <dbReference type="Proteomes" id="UP000094527"/>
    </source>
</evidence>
<feature type="coiled-coil region" evidence="4">
    <location>
        <begin position="301"/>
        <end position="328"/>
    </location>
</feature>
<dbReference type="GO" id="GO:0006357">
    <property type="term" value="P:regulation of transcription by RNA polymerase II"/>
    <property type="evidence" value="ECO:0007669"/>
    <property type="project" value="TreeGrafter"/>
</dbReference>
<sequence length="415" mass="47348">MAEQARSAKEWDNDEEQKFELSAADMEKVDRRRTSSTAKKAVATQPQQQTVEIVVMNPPLKSKQQQVAKRSCPARFKQNLPILNAVQQQELIAENYNQRHGGLMDLSHRVRNFLKLPKSHKWVCYEWFYSTSINVSPGVLSRSEDPKTTRIEWTTIRRIMGKPRRCSSAFLTEERLELLLKRQKIREIQQRKLSDFNQKELRTRSLSSSSSERRISFQRSGVGVHSVRDFEVSSNEPVETVSTSSFVLKIPRRLVGEKLTVGNFKFQNPALLALKPEGFPESQFDPTAMLGGFPIRLLDMIVQLSKLLKKKRIKIAELRELNVEAEKMTSYGKPYNQAFKLEYARDMGELNKVIGKYMAGAGTLSSGRKHDVSNFNDNKTAPGVKNPKILELIRNAATMMLGIRANSVTDKSPFE</sequence>
<reference evidence="7 8" key="1">
    <citation type="journal article" date="2016" name="Genome Biol. Evol.">
        <title>Gene Family Evolution Reflects Adaptation to Soil Environmental Stressors in the Genome of the Collembolan Orchesella cincta.</title>
        <authorList>
            <person name="Faddeeva-Vakhrusheva A."/>
            <person name="Derks M.F."/>
            <person name="Anvar S.Y."/>
            <person name="Agamennone V."/>
            <person name="Suring W."/>
            <person name="Smit S."/>
            <person name="van Straalen N.M."/>
            <person name="Roelofs D."/>
        </authorList>
    </citation>
    <scope>NUCLEOTIDE SEQUENCE [LARGE SCALE GENOMIC DNA]</scope>
    <source>
        <tissue evidence="7">Mixed pool</tissue>
    </source>
</reference>
<dbReference type="GO" id="GO:0017053">
    <property type="term" value="C:transcription repressor complex"/>
    <property type="evidence" value="ECO:0007669"/>
    <property type="project" value="InterPro"/>
</dbReference>
<evidence type="ECO:0000313" key="7">
    <source>
        <dbReference type="EMBL" id="ODM90515.1"/>
    </source>
</evidence>
<dbReference type="InterPro" id="IPR045831">
    <property type="entry name" value="LIN9_C"/>
</dbReference>
<dbReference type="STRING" id="48709.A0A1D2MC05"/>